<dbReference type="InterPro" id="IPR050743">
    <property type="entry name" value="2-oxoacid_DH_E2_comp"/>
</dbReference>
<keyword evidence="3 6" id="KW-0808">Transferase</keyword>
<dbReference type="SUPFAM" id="SSF51230">
    <property type="entry name" value="Single hybrid motif"/>
    <property type="match status" value="1"/>
</dbReference>
<dbReference type="Proteomes" id="UP000727993">
    <property type="component" value="Unassembled WGS sequence"/>
</dbReference>
<evidence type="ECO:0000256" key="3">
    <source>
        <dbReference type="ARBA" id="ARBA00022679"/>
    </source>
</evidence>
<keyword evidence="5 6" id="KW-0012">Acyltransferase</keyword>
<dbReference type="InterPro" id="IPR036625">
    <property type="entry name" value="E3-bd_dom_sf"/>
</dbReference>
<protein>
    <recommendedName>
        <fullName evidence="6">Dihydrolipoamide acetyltransferase component of pyruvate dehydrogenase complex</fullName>
        <ecNumber evidence="6">2.3.1.-</ecNumber>
    </recommendedName>
</protein>
<dbReference type="EC" id="2.3.1.-" evidence="6"/>
<dbReference type="PROSITE" id="PS50968">
    <property type="entry name" value="BIOTINYL_LIPOYL"/>
    <property type="match status" value="1"/>
</dbReference>
<dbReference type="SUPFAM" id="SSF47005">
    <property type="entry name" value="Peripheral subunit-binding domain of 2-oxo acid dehydrogenase complex"/>
    <property type="match status" value="2"/>
</dbReference>
<dbReference type="PROSITE" id="PS00189">
    <property type="entry name" value="LIPOYL"/>
    <property type="match status" value="1"/>
</dbReference>
<dbReference type="PROSITE" id="PS51826">
    <property type="entry name" value="PSBD"/>
    <property type="match status" value="2"/>
</dbReference>
<dbReference type="InterPro" id="IPR003016">
    <property type="entry name" value="2-oxoA_DH_lipoyl-BS"/>
</dbReference>
<comment type="cofactor">
    <cofactor evidence="1 6">
        <name>(R)-lipoate</name>
        <dbReference type="ChEBI" id="CHEBI:83088"/>
    </cofactor>
</comment>
<feature type="domain" description="Lipoyl-binding" evidence="8">
    <location>
        <begin position="1"/>
        <end position="76"/>
    </location>
</feature>
<dbReference type="AlphaFoldDB" id="A0A936ND37"/>
<gene>
    <name evidence="10" type="ORF">IPN02_11750</name>
</gene>
<dbReference type="Pfam" id="PF00198">
    <property type="entry name" value="2-oxoacid_dh"/>
    <property type="match status" value="1"/>
</dbReference>
<evidence type="ECO:0000256" key="2">
    <source>
        <dbReference type="ARBA" id="ARBA00007317"/>
    </source>
</evidence>
<organism evidence="10 11">
    <name type="scientific">Candidatus Neomicrothrix subdominans</name>
    <dbReference type="NCBI Taxonomy" id="2954438"/>
    <lineage>
        <taxon>Bacteria</taxon>
        <taxon>Bacillati</taxon>
        <taxon>Actinomycetota</taxon>
        <taxon>Acidimicrobiia</taxon>
        <taxon>Acidimicrobiales</taxon>
        <taxon>Microthrixaceae</taxon>
        <taxon>Candidatus Neomicrothrix</taxon>
    </lineage>
</organism>
<name>A0A936ND37_9ACTN</name>
<dbReference type="GO" id="GO:0016407">
    <property type="term" value="F:acetyltransferase activity"/>
    <property type="evidence" value="ECO:0007669"/>
    <property type="project" value="TreeGrafter"/>
</dbReference>
<feature type="compositionally biased region" description="Pro residues" evidence="7">
    <location>
        <begin position="97"/>
        <end position="125"/>
    </location>
</feature>
<dbReference type="InterPro" id="IPR004167">
    <property type="entry name" value="PSBD"/>
</dbReference>
<comment type="similarity">
    <text evidence="2 6">Belongs to the 2-oxoacid dehydrogenase family.</text>
</comment>
<evidence type="ECO:0000256" key="7">
    <source>
        <dbReference type="SAM" id="MobiDB-lite"/>
    </source>
</evidence>
<dbReference type="InterPro" id="IPR023213">
    <property type="entry name" value="CAT-like_dom_sf"/>
</dbReference>
<feature type="domain" description="Peripheral subunit-binding (PSBD)" evidence="9">
    <location>
        <begin position="190"/>
        <end position="227"/>
    </location>
</feature>
<dbReference type="Gene3D" id="3.30.559.10">
    <property type="entry name" value="Chloramphenicol acetyltransferase-like domain"/>
    <property type="match status" value="1"/>
</dbReference>
<dbReference type="PANTHER" id="PTHR43178:SF5">
    <property type="entry name" value="LIPOAMIDE ACYLTRANSFERASE COMPONENT OF BRANCHED-CHAIN ALPHA-KETO ACID DEHYDROGENASE COMPLEX, MITOCHONDRIAL"/>
    <property type="match status" value="1"/>
</dbReference>
<dbReference type="EMBL" id="JADJZA010000007">
    <property type="protein sequence ID" value="MBK9297481.1"/>
    <property type="molecule type" value="Genomic_DNA"/>
</dbReference>
<dbReference type="InterPro" id="IPR011053">
    <property type="entry name" value="Single_hybrid_motif"/>
</dbReference>
<keyword evidence="4 6" id="KW-0450">Lipoyl</keyword>
<feature type="region of interest" description="Disordered" evidence="7">
    <location>
        <begin position="89"/>
        <end position="142"/>
    </location>
</feature>
<evidence type="ECO:0000259" key="9">
    <source>
        <dbReference type="PROSITE" id="PS51826"/>
    </source>
</evidence>
<evidence type="ECO:0000256" key="6">
    <source>
        <dbReference type="RuleBase" id="RU003423"/>
    </source>
</evidence>
<evidence type="ECO:0000256" key="4">
    <source>
        <dbReference type="ARBA" id="ARBA00022823"/>
    </source>
</evidence>
<dbReference type="GO" id="GO:0031405">
    <property type="term" value="F:lipoic acid binding"/>
    <property type="evidence" value="ECO:0007669"/>
    <property type="project" value="TreeGrafter"/>
</dbReference>
<dbReference type="Pfam" id="PF02817">
    <property type="entry name" value="E3_binding"/>
    <property type="match status" value="2"/>
</dbReference>
<dbReference type="Pfam" id="PF00364">
    <property type="entry name" value="Biotin_lipoyl"/>
    <property type="match status" value="1"/>
</dbReference>
<feature type="region of interest" description="Disordered" evidence="7">
    <location>
        <begin position="229"/>
        <end position="251"/>
    </location>
</feature>
<evidence type="ECO:0000256" key="1">
    <source>
        <dbReference type="ARBA" id="ARBA00001938"/>
    </source>
</evidence>
<dbReference type="PANTHER" id="PTHR43178">
    <property type="entry name" value="DIHYDROLIPOAMIDE ACETYLTRANSFERASE COMPONENT OF PYRUVATE DEHYDROGENASE COMPLEX"/>
    <property type="match status" value="1"/>
</dbReference>
<dbReference type="GO" id="GO:0005737">
    <property type="term" value="C:cytoplasm"/>
    <property type="evidence" value="ECO:0007669"/>
    <property type="project" value="TreeGrafter"/>
</dbReference>
<proteinExistence type="inferred from homology"/>
<comment type="caution">
    <text evidence="10">The sequence shown here is derived from an EMBL/GenBank/DDBJ whole genome shotgun (WGS) entry which is preliminary data.</text>
</comment>
<reference evidence="10 11" key="1">
    <citation type="submission" date="2020-10" db="EMBL/GenBank/DDBJ databases">
        <title>Connecting structure to function with the recovery of over 1000 high-quality activated sludge metagenome-assembled genomes encoding full-length rRNA genes using long-read sequencing.</title>
        <authorList>
            <person name="Singleton C.M."/>
            <person name="Petriglieri F."/>
            <person name="Kristensen J.M."/>
            <person name="Kirkegaard R.H."/>
            <person name="Michaelsen T.Y."/>
            <person name="Andersen M.H."/>
            <person name="Karst S.M."/>
            <person name="Dueholm M.S."/>
            <person name="Nielsen P.H."/>
            <person name="Albertsen M."/>
        </authorList>
    </citation>
    <scope>NUCLEOTIDE SEQUENCE [LARGE SCALE GENOMIC DNA]</scope>
    <source>
        <strain evidence="10">Lyne_18-Q3-R50-59_MAXAC.006</strain>
    </source>
</reference>
<sequence>MSDFLMPSLGADMEEGTIVEWRVSVGDRVTRGDVVAVVNTDKADLDMEVFTTGVVEELLVPEGVRTPVGTPLARIGSGDDATNAAQEAIVPTDAPTEPTPQPEPTPRSTPAPEPTSRPQPTPPSEPAHRPTPDPVPTGGVGRHHASVVLSPLVRRLAYDLAVDPGLLHGTGPGGRITRDDVERAGHHRHSATPRARRLARERDFNLDGVTGTGPRGAVRAGDIERLTARRASAERPTLAPTPAPSDEDRRRVARSAIARVMERAWREIPHYRLSSTIDLEPALGWLEALNAQRSPRERILPAAALLRATALAATEVRELNGWWTEDAVRPSDVVDLGTVVSLRQGGVVTPTIADAAALGIDETMAALRRLVAGARTGGLRGSDMGEASITVTNLGDQGADEVHGVIRPPQVALVGFGRIRSRPWVEGSTVGAHRSVIVTLAADHRASDGRTGSRFLHMLERALTDPDRLAGPPS</sequence>
<dbReference type="InterPro" id="IPR000089">
    <property type="entry name" value="Biotin_lipoyl"/>
</dbReference>
<accession>A0A936ND37</accession>
<evidence type="ECO:0000313" key="10">
    <source>
        <dbReference type="EMBL" id="MBK9297481.1"/>
    </source>
</evidence>
<feature type="region of interest" description="Disordered" evidence="7">
    <location>
        <begin position="167"/>
        <end position="193"/>
    </location>
</feature>
<dbReference type="SUPFAM" id="SSF52777">
    <property type="entry name" value="CoA-dependent acyltransferases"/>
    <property type="match status" value="1"/>
</dbReference>
<dbReference type="Gene3D" id="2.40.50.100">
    <property type="match status" value="1"/>
</dbReference>
<dbReference type="InterPro" id="IPR001078">
    <property type="entry name" value="2-oxoacid_DH_actylTfrase"/>
</dbReference>
<evidence type="ECO:0000313" key="11">
    <source>
        <dbReference type="Proteomes" id="UP000727993"/>
    </source>
</evidence>
<evidence type="ECO:0000259" key="8">
    <source>
        <dbReference type="PROSITE" id="PS50968"/>
    </source>
</evidence>
<dbReference type="Gene3D" id="4.10.320.10">
    <property type="entry name" value="E3-binding domain"/>
    <property type="match status" value="2"/>
</dbReference>
<dbReference type="CDD" id="cd06849">
    <property type="entry name" value="lipoyl_domain"/>
    <property type="match status" value="1"/>
</dbReference>
<evidence type="ECO:0000256" key="5">
    <source>
        <dbReference type="ARBA" id="ARBA00023315"/>
    </source>
</evidence>
<feature type="domain" description="Peripheral subunit-binding (PSBD)" evidence="9">
    <location>
        <begin position="148"/>
        <end position="185"/>
    </location>
</feature>